<dbReference type="Pfam" id="PF09383">
    <property type="entry name" value="NIL"/>
    <property type="match status" value="1"/>
</dbReference>
<dbReference type="InterPro" id="IPR045865">
    <property type="entry name" value="ACT-like_dom_sf"/>
</dbReference>
<evidence type="ECO:0000256" key="5">
    <source>
        <dbReference type="ARBA" id="ARBA00022840"/>
    </source>
</evidence>
<dbReference type="SUPFAM" id="SSF55021">
    <property type="entry name" value="ACT-like"/>
    <property type="match status" value="1"/>
</dbReference>
<dbReference type="InterPro" id="IPR017871">
    <property type="entry name" value="ABC_transporter-like_CS"/>
</dbReference>
<dbReference type="CDD" id="cd03258">
    <property type="entry name" value="ABC_MetN_methionine_transporter"/>
    <property type="match status" value="1"/>
</dbReference>
<dbReference type="Gene3D" id="3.30.70.260">
    <property type="match status" value="1"/>
</dbReference>
<dbReference type="PANTHER" id="PTHR43166">
    <property type="entry name" value="AMINO ACID IMPORT ATP-BINDING PROTEIN"/>
    <property type="match status" value="1"/>
</dbReference>
<dbReference type="AlphaFoldDB" id="A0A8J3IIZ6"/>
<dbReference type="Gene3D" id="3.40.50.300">
    <property type="entry name" value="P-loop containing nucleotide triphosphate hydrolases"/>
    <property type="match status" value="1"/>
</dbReference>
<evidence type="ECO:0000256" key="3">
    <source>
        <dbReference type="ARBA" id="ARBA00022475"/>
    </source>
</evidence>
<dbReference type="InterPro" id="IPR041701">
    <property type="entry name" value="MetN_ABC"/>
</dbReference>
<evidence type="ECO:0000256" key="2">
    <source>
        <dbReference type="ARBA" id="ARBA00022448"/>
    </source>
</evidence>
<keyword evidence="2" id="KW-0813">Transport</keyword>
<keyword evidence="8" id="KW-0472">Membrane</keyword>
<organism evidence="10 11">
    <name type="scientific">Reticulibacter mediterranei</name>
    <dbReference type="NCBI Taxonomy" id="2778369"/>
    <lineage>
        <taxon>Bacteria</taxon>
        <taxon>Bacillati</taxon>
        <taxon>Chloroflexota</taxon>
        <taxon>Ktedonobacteria</taxon>
        <taxon>Ktedonobacterales</taxon>
        <taxon>Reticulibacteraceae</taxon>
        <taxon>Reticulibacter</taxon>
    </lineage>
</organism>
<keyword evidence="3" id="KW-1003">Cell membrane</keyword>
<dbReference type="PROSITE" id="PS50893">
    <property type="entry name" value="ABC_TRANSPORTER_2"/>
    <property type="match status" value="1"/>
</dbReference>
<dbReference type="SMART" id="SM00930">
    <property type="entry name" value="NIL"/>
    <property type="match status" value="1"/>
</dbReference>
<proteinExistence type="inferred from homology"/>
<comment type="similarity">
    <text evidence="1">Belongs to the ABC transporter superfamily.</text>
</comment>
<comment type="caution">
    <text evidence="10">The sequence shown here is derived from an EMBL/GenBank/DDBJ whole genome shotgun (WGS) entry which is preliminary data.</text>
</comment>
<name>A0A8J3IIZ6_9CHLR</name>
<keyword evidence="6" id="KW-1278">Translocase</keyword>
<accession>A0A8J3IIZ6</accession>
<sequence>MVTINNLRKVYGRGKEAVVALDDVSLEVPQGEIFGVLGQSGAGKSTLIRCVNLLEQPTSGSVIVDGQEMTTLNDAALRRARQHIGMIFQHFYLLNSRTVAENVAFPLEVIGYKRADREARVQELLSLVGLEEKARVYPAQLSGGQKQRVGIARALAGSPKVLLSDEATSALDPQTTRSILDLLRDLNQRIGLTILLITHEMSVVRQICHRVAILEEGRIVEQGYVNELAALPESRLLQAFFPQVRDIQARPGATIVTLAFSGTVAEQPMVSTLIRRFGLDVNILSANIEEVGDQRIGQLQAELVGEQIDAGLSYLHDLGVHVKLHQEVHL</sequence>
<evidence type="ECO:0000256" key="6">
    <source>
        <dbReference type="ARBA" id="ARBA00022967"/>
    </source>
</evidence>
<evidence type="ECO:0000259" key="9">
    <source>
        <dbReference type="PROSITE" id="PS50893"/>
    </source>
</evidence>
<dbReference type="PROSITE" id="PS00211">
    <property type="entry name" value="ABC_TRANSPORTER_1"/>
    <property type="match status" value="1"/>
</dbReference>
<dbReference type="Pfam" id="PF00005">
    <property type="entry name" value="ABC_tran"/>
    <property type="match status" value="1"/>
</dbReference>
<evidence type="ECO:0000256" key="1">
    <source>
        <dbReference type="ARBA" id="ARBA00005417"/>
    </source>
</evidence>
<evidence type="ECO:0000256" key="8">
    <source>
        <dbReference type="ARBA" id="ARBA00023136"/>
    </source>
</evidence>
<evidence type="ECO:0000313" key="10">
    <source>
        <dbReference type="EMBL" id="GHO96389.1"/>
    </source>
</evidence>
<keyword evidence="5 10" id="KW-0067">ATP-binding</keyword>
<dbReference type="GO" id="GO:0005524">
    <property type="term" value="F:ATP binding"/>
    <property type="evidence" value="ECO:0007669"/>
    <property type="project" value="UniProtKB-KW"/>
</dbReference>
<dbReference type="GO" id="GO:0016887">
    <property type="term" value="F:ATP hydrolysis activity"/>
    <property type="evidence" value="ECO:0007669"/>
    <property type="project" value="InterPro"/>
</dbReference>
<dbReference type="InterPro" id="IPR027417">
    <property type="entry name" value="P-loop_NTPase"/>
</dbReference>
<dbReference type="RefSeq" id="WP_220207018.1">
    <property type="nucleotide sequence ID" value="NZ_BNJK01000001.1"/>
</dbReference>
<dbReference type="GO" id="GO:0006865">
    <property type="term" value="P:amino acid transport"/>
    <property type="evidence" value="ECO:0007669"/>
    <property type="project" value="UniProtKB-KW"/>
</dbReference>
<keyword evidence="4" id="KW-0547">Nucleotide-binding</keyword>
<dbReference type="FunFam" id="3.40.50.300:FF:000056">
    <property type="entry name" value="Cell division ATP-binding protein FtsE"/>
    <property type="match status" value="1"/>
</dbReference>
<evidence type="ECO:0000256" key="7">
    <source>
        <dbReference type="ARBA" id="ARBA00022970"/>
    </source>
</evidence>
<protein>
    <submittedName>
        <fullName evidence="10">Methionine import ATP-binding protein MetN</fullName>
    </submittedName>
</protein>
<reference evidence="10" key="1">
    <citation type="submission" date="2020-10" db="EMBL/GenBank/DDBJ databases">
        <title>Taxonomic study of unclassified bacteria belonging to the class Ktedonobacteria.</title>
        <authorList>
            <person name="Yabe S."/>
            <person name="Wang C.M."/>
            <person name="Zheng Y."/>
            <person name="Sakai Y."/>
            <person name="Cavaletti L."/>
            <person name="Monciardini P."/>
            <person name="Donadio S."/>
        </authorList>
    </citation>
    <scope>NUCLEOTIDE SEQUENCE</scope>
    <source>
        <strain evidence="10">ID150040</strain>
    </source>
</reference>
<evidence type="ECO:0000313" key="11">
    <source>
        <dbReference type="Proteomes" id="UP000597444"/>
    </source>
</evidence>
<dbReference type="GO" id="GO:0005886">
    <property type="term" value="C:plasma membrane"/>
    <property type="evidence" value="ECO:0007669"/>
    <property type="project" value="UniProtKB-ARBA"/>
</dbReference>
<dbReference type="EMBL" id="BNJK01000001">
    <property type="protein sequence ID" value="GHO96389.1"/>
    <property type="molecule type" value="Genomic_DNA"/>
</dbReference>
<gene>
    <name evidence="10" type="ORF">KSF_064370</name>
</gene>
<dbReference type="InterPro" id="IPR003593">
    <property type="entry name" value="AAA+_ATPase"/>
</dbReference>
<dbReference type="InterPro" id="IPR018449">
    <property type="entry name" value="NIL_domain"/>
</dbReference>
<feature type="domain" description="ABC transporter" evidence="9">
    <location>
        <begin position="2"/>
        <end position="241"/>
    </location>
</feature>
<dbReference type="InterPro" id="IPR003439">
    <property type="entry name" value="ABC_transporter-like_ATP-bd"/>
</dbReference>
<keyword evidence="7" id="KW-0029">Amino-acid transport</keyword>
<dbReference type="SMART" id="SM00382">
    <property type="entry name" value="AAA"/>
    <property type="match status" value="1"/>
</dbReference>
<dbReference type="Proteomes" id="UP000597444">
    <property type="component" value="Unassembled WGS sequence"/>
</dbReference>
<keyword evidence="11" id="KW-1185">Reference proteome</keyword>
<dbReference type="SUPFAM" id="SSF52540">
    <property type="entry name" value="P-loop containing nucleoside triphosphate hydrolases"/>
    <property type="match status" value="1"/>
</dbReference>
<dbReference type="PANTHER" id="PTHR43166:SF30">
    <property type="entry name" value="METHIONINE IMPORT ATP-BINDING PROTEIN METN"/>
    <property type="match status" value="1"/>
</dbReference>
<dbReference type="InterPro" id="IPR050086">
    <property type="entry name" value="MetN_ABC_transporter-like"/>
</dbReference>
<evidence type="ECO:0000256" key="4">
    <source>
        <dbReference type="ARBA" id="ARBA00022741"/>
    </source>
</evidence>